<name>A0ABQ5KI79_9EUKA</name>
<dbReference type="Proteomes" id="UP001057375">
    <property type="component" value="Unassembled WGS sequence"/>
</dbReference>
<dbReference type="EMBL" id="BQXS01009378">
    <property type="protein sequence ID" value="GKT31149.1"/>
    <property type="molecule type" value="Genomic_DNA"/>
</dbReference>
<sequence>MIPATLWNSTPRDDKGHRGTIEEALVGSFDPLTRDWVVPCTCCTQRPVKNMLFT</sequence>
<proteinExistence type="predicted"/>
<keyword evidence="2" id="KW-1185">Reference proteome</keyword>
<gene>
    <name evidence="1" type="ORF">ADUPG1_005769</name>
</gene>
<accession>A0ABQ5KI79</accession>
<reference evidence="1" key="1">
    <citation type="submission" date="2022-03" db="EMBL/GenBank/DDBJ databases">
        <title>Draft genome sequence of Aduncisulcus paluster, a free-living microaerophilic Fornicata.</title>
        <authorList>
            <person name="Yuyama I."/>
            <person name="Kume K."/>
            <person name="Tamura T."/>
            <person name="Inagaki Y."/>
            <person name="Hashimoto T."/>
        </authorList>
    </citation>
    <scope>NUCLEOTIDE SEQUENCE</scope>
    <source>
        <strain evidence="1">NY0171</strain>
    </source>
</reference>
<feature type="non-terminal residue" evidence="1">
    <location>
        <position position="54"/>
    </location>
</feature>
<protein>
    <submittedName>
        <fullName evidence="1">Uncharacterized protein</fullName>
    </submittedName>
</protein>
<evidence type="ECO:0000313" key="2">
    <source>
        <dbReference type="Proteomes" id="UP001057375"/>
    </source>
</evidence>
<evidence type="ECO:0000313" key="1">
    <source>
        <dbReference type="EMBL" id="GKT31149.1"/>
    </source>
</evidence>
<comment type="caution">
    <text evidence="1">The sequence shown here is derived from an EMBL/GenBank/DDBJ whole genome shotgun (WGS) entry which is preliminary data.</text>
</comment>
<organism evidence="1 2">
    <name type="scientific">Aduncisulcus paluster</name>
    <dbReference type="NCBI Taxonomy" id="2918883"/>
    <lineage>
        <taxon>Eukaryota</taxon>
        <taxon>Metamonada</taxon>
        <taxon>Carpediemonas-like organisms</taxon>
        <taxon>Aduncisulcus</taxon>
    </lineage>
</organism>